<protein>
    <submittedName>
        <fullName evidence="1">Uncharacterized protein</fullName>
    </submittedName>
</protein>
<accession>A0A378F309</accession>
<evidence type="ECO:0000313" key="2">
    <source>
        <dbReference type="Proteomes" id="UP000255167"/>
    </source>
</evidence>
<dbReference type="AlphaFoldDB" id="A0A378F309"/>
<organism evidence="1 2">
    <name type="scientific">Klebsiella pneumoniae</name>
    <dbReference type="NCBI Taxonomy" id="573"/>
    <lineage>
        <taxon>Bacteria</taxon>
        <taxon>Pseudomonadati</taxon>
        <taxon>Pseudomonadota</taxon>
        <taxon>Gammaproteobacteria</taxon>
        <taxon>Enterobacterales</taxon>
        <taxon>Enterobacteriaceae</taxon>
        <taxon>Klebsiella/Raoultella group</taxon>
        <taxon>Klebsiella</taxon>
        <taxon>Klebsiella pneumoniae complex</taxon>
    </lineage>
</organism>
<sequence length="74" mass="8263">MRSSGIRSLTGIHLPGTVATLCTELRAEVSCGAAASMAARQRFHHYRRWLRVAIEKHISHLFALRRPHIGISTT</sequence>
<dbReference type="Proteomes" id="UP000255167">
    <property type="component" value="Unassembled WGS sequence"/>
</dbReference>
<dbReference type="EMBL" id="UGNC01000002">
    <property type="protein sequence ID" value="STW38519.1"/>
    <property type="molecule type" value="Genomic_DNA"/>
</dbReference>
<name>A0A378F309_KLEPN</name>
<evidence type="ECO:0000313" key="1">
    <source>
        <dbReference type="EMBL" id="STW38519.1"/>
    </source>
</evidence>
<reference evidence="1 2" key="1">
    <citation type="submission" date="2018-06" db="EMBL/GenBank/DDBJ databases">
        <authorList>
            <consortium name="Pathogen Informatics"/>
            <person name="Doyle S."/>
        </authorList>
    </citation>
    <scope>NUCLEOTIDE SEQUENCE [LARGE SCALE GENOMIC DNA]</scope>
    <source>
        <strain evidence="1 2">NCTC9617</strain>
    </source>
</reference>
<proteinExistence type="predicted"/>
<gene>
    <name evidence="1" type="ORF">NCTC9617_00032</name>
</gene>